<proteinExistence type="inferred from homology"/>
<gene>
    <name evidence="6" type="ORF">OOT00_15210</name>
</gene>
<evidence type="ECO:0000256" key="3">
    <source>
        <dbReference type="ARBA" id="ARBA00023004"/>
    </source>
</evidence>
<dbReference type="EMBL" id="JAPFPW010000032">
    <property type="protein sequence ID" value="MCW7755331.1"/>
    <property type="molecule type" value="Genomic_DNA"/>
</dbReference>
<dbReference type="Pfam" id="PF00384">
    <property type="entry name" value="Molybdopterin"/>
    <property type="match status" value="1"/>
</dbReference>
<evidence type="ECO:0000256" key="1">
    <source>
        <dbReference type="ARBA" id="ARBA00010312"/>
    </source>
</evidence>
<dbReference type="InterPro" id="IPR006963">
    <property type="entry name" value="Mopterin_OxRdtase_4Fe-4S_dom"/>
</dbReference>
<comment type="caution">
    <text evidence="6">The sequence shown here is derived from an EMBL/GenBank/DDBJ whole genome shotgun (WGS) entry which is preliminary data.</text>
</comment>
<reference evidence="6 7" key="1">
    <citation type="submission" date="2022-11" db="EMBL/GenBank/DDBJ databases">
        <title>Desulfobotulus tamanensis H1 sp. nov. - anaerobic, alkaliphilic, sulphate reducing bacterium isolated from terrestrial mud volcano.</title>
        <authorList>
            <person name="Frolova A."/>
            <person name="Merkel A.Y."/>
            <person name="Slobodkin A.I."/>
        </authorList>
    </citation>
    <scope>NUCLEOTIDE SEQUENCE [LARGE SCALE GENOMIC DNA]</scope>
    <source>
        <strain evidence="6 7">H1</strain>
    </source>
</reference>
<dbReference type="InterPro" id="IPR050612">
    <property type="entry name" value="Prok_Mopterin_Oxidored"/>
</dbReference>
<accession>A0ABT3NCY8</accession>
<dbReference type="InterPro" id="IPR006657">
    <property type="entry name" value="MoPterin_dinucl-bd_dom"/>
</dbReference>
<dbReference type="RefSeq" id="WP_265426274.1">
    <property type="nucleotide sequence ID" value="NZ_JAPFPW010000032.1"/>
</dbReference>
<evidence type="ECO:0000313" key="6">
    <source>
        <dbReference type="EMBL" id="MCW7755331.1"/>
    </source>
</evidence>
<name>A0ABT3NCY8_9BACT</name>
<comment type="similarity">
    <text evidence="1">Belongs to the prokaryotic molybdopterin-containing oxidoreductase family.</text>
</comment>
<sequence length="743" mass="80475">METRIHYKVCPFCEAGCGLELTLSGEEVVQVRGDKDHVLSRGFCCPKGIALKEFHEDKDRLRKPVIREAGGFRTVDWDTAFRKVEEGLERVRAAHGKNSVALYLGNPNTHTMAGALFMAPLIRALQTRNIYTASSVDQIPKQAACGFLYGSPVAIPVPDIDRTKLFVIFGGNPLVSGGSLMTAPDMRRRIRDLQERGGACMVIDPMRTRTAEVADIHLPIQPGTDVYLLLGLISYLFDKNAVRTEALNVRLRNLEGLKEAVSPFTLERAAGVCGMKLEAVQDLAERIAFTRPSALYGRMGTSVTAHGTLACWAIEVLNLLTGNLDAPGGTGFPLAAHMQAKATSKKGFVTGRWHSRVSGAPEVMGELPASVLAEEMETPGEGQVRMLITVAGNPVIALPESDRLDAAISELDFQVAVDYYINDTSRHADVILPPASPLSQGHYDFFFHGFSVRNTAVYSAPVFPVPDGEKAKWEILARLALIAEGKGADAPPELVERMILGGLTDKVVAALGEESGVTADRLIQGLTPPPGPERILDFLLKIGPYGDAFGMKPHGLSFEKLAALPHGMDLGPLKPRLNDVLATPDGCMDLLPEILAEDIRRLDRAEERVHRGERPFLLIGRRQLRTNNSWMHNLPSLLKGSRCTLMMHPEDARSLHLKEGGMVRITSDAGSLEAPLSLSERILPGLVSLPHGWGHTYPGARLSVAETHPGVNVNRLTPRAMDPVSGNAVLNGIAVSIQPAGGC</sequence>
<evidence type="ECO:0000256" key="2">
    <source>
        <dbReference type="ARBA" id="ARBA00022723"/>
    </source>
</evidence>
<dbReference type="Pfam" id="PF01568">
    <property type="entry name" value="Molydop_binding"/>
    <property type="match status" value="1"/>
</dbReference>
<protein>
    <submittedName>
        <fullName evidence="6">Molybdopterin-dependent oxidoreductase</fullName>
    </submittedName>
</protein>
<dbReference type="SUPFAM" id="SSF53706">
    <property type="entry name" value="Formate dehydrogenase/DMSO reductase, domains 1-3"/>
    <property type="match status" value="1"/>
</dbReference>
<dbReference type="SMART" id="SM00926">
    <property type="entry name" value="Molybdop_Fe4S4"/>
    <property type="match status" value="1"/>
</dbReference>
<dbReference type="PANTHER" id="PTHR43742">
    <property type="entry name" value="TRIMETHYLAMINE-N-OXIDE REDUCTASE"/>
    <property type="match status" value="1"/>
</dbReference>
<keyword evidence="2" id="KW-0479">Metal-binding</keyword>
<evidence type="ECO:0000259" key="5">
    <source>
        <dbReference type="PROSITE" id="PS51669"/>
    </source>
</evidence>
<evidence type="ECO:0000256" key="4">
    <source>
        <dbReference type="ARBA" id="ARBA00023014"/>
    </source>
</evidence>
<dbReference type="PANTHER" id="PTHR43742:SF2">
    <property type="entry name" value="ASSIMILATORY NITRATE REDUCTASE CATALYTIC SUBUNIT"/>
    <property type="match status" value="1"/>
</dbReference>
<evidence type="ECO:0000313" key="7">
    <source>
        <dbReference type="Proteomes" id="UP001209681"/>
    </source>
</evidence>
<keyword evidence="4" id="KW-0411">Iron-sulfur</keyword>
<dbReference type="Pfam" id="PF04879">
    <property type="entry name" value="Molybdop_Fe4S4"/>
    <property type="match status" value="1"/>
</dbReference>
<organism evidence="6 7">
    <name type="scientific">Desulfobotulus pelophilus</name>
    <dbReference type="NCBI Taxonomy" id="2823377"/>
    <lineage>
        <taxon>Bacteria</taxon>
        <taxon>Pseudomonadati</taxon>
        <taxon>Thermodesulfobacteriota</taxon>
        <taxon>Desulfobacteria</taxon>
        <taxon>Desulfobacterales</taxon>
        <taxon>Desulfobacteraceae</taxon>
        <taxon>Desulfobotulus</taxon>
    </lineage>
</organism>
<dbReference type="PROSITE" id="PS51669">
    <property type="entry name" value="4FE4S_MOW_BIS_MGD"/>
    <property type="match status" value="1"/>
</dbReference>
<dbReference type="SUPFAM" id="SSF50692">
    <property type="entry name" value="ADC-like"/>
    <property type="match status" value="1"/>
</dbReference>
<keyword evidence="3" id="KW-0408">Iron</keyword>
<dbReference type="Gene3D" id="2.20.25.90">
    <property type="entry name" value="ADC-like domains"/>
    <property type="match status" value="1"/>
</dbReference>
<feature type="domain" description="4Fe-4S Mo/W bis-MGD-type" evidence="5">
    <location>
        <begin position="3"/>
        <end position="59"/>
    </location>
</feature>
<dbReference type="InterPro" id="IPR009010">
    <property type="entry name" value="Asp_de-COase-like_dom_sf"/>
</dbReference>
<keyword evidence="7" id="KW-1185">Reference proteome</keyword>
<dbReference type="InterPro" id="IPR006656">
    <property type="entry name" value="Mopterin_OxRdtase"/>
</dbReference>
<dbReference type="Gene3D" id="3.40.228.10">
    <property type="entry name" value="Dimethylsulfoxide Reductase, domain 2"/>
    <property type="match status" value="1"/>
</dbReference>
<dbReference type="Gene3D" id="3.40.50.740">
    <property type="match status" value="1"/>
</dbReference>
<dbReference type="Gene3D" id="2.40.40.20">
    <property type="match status" value="1"/>
</dbReference>
<dbReference type="Proteomes" id="UP001209681">
    <property type="component" value="Unassembled WGS sequence"/>
</dbReference>